<evidence type="ECO:0000259" key="6">
    <source>
        <dbReference type="PROSITE" id="PS50222"/>
    </source>
</evidence>
<accession>A0A077YEY6</accession>
<dbReference type="SUPFAM" id="SSF47473">
    <property type="entry name" value="EF-hand"/>
    <property type="match status" value="1"/>
</dbReference>
<evidence type="ECO:0000313" key="9">
    <source>
        <dbReference type="Proteomes" id="UP000071118"/>
    </source>
</evidence>
<dbReference type="EMBL" id="LK022887">
    <property type="protein sequence ID" value="VTZ66588.1"/>
    <property type="molecule type" value="Genomic_DNA"/>
</dbReference>
<dbReference type="SMART" id="SM00054">
    <property type="entry name" value="EFh"/>
    <property type="match status" value="2"/>
</dbReference>
<comment type="catalytic activity">
    <reaction evidence="4">
        <text>L-threonyl-[protein] + ATP = O-phospho-L-threonyl-[protein] + ADP + H(+)</text>
        <dbReference type="Rhea" id="RHEA:46608"/>
        <dbReference type="Rhea" id="RHEA-COMP:11060"/>
        <dbReference type="Rhea" id="RHEA-COMP:11605"/>
        <dbReference type="ChEBI" id="CHEBI:15378"/>
        <dbReference type="ChEBI" id="CHEBI:30013"/>
        <dbReference type="ChEBI" id="CHEBI:30616"/>
        <dbReference type="ChEBI" id="CHEBI:61977"/>
        <dbReference type="ChEBI" id="CHEBI:456216"/>
        <dbReference type="EC" id="2.7.11.1"/>
    </reaction>
</comment>
<organism evidence="8 9">
    <name type="scientific">Plasmodium chabaudi chabaudi</name>
    <dbReference type="NCBI Taxonomy" id="31271"/>
    <lineage>
        <taxon>Eukaryota</taxon>
        <taxon>Sar</taxon>
        <taxon>Alveolata</taxon>
        <taxon>Apicomplexa</taxon>
        <taxon>Aconoidasida</taxon>
        <taxon>Haemosporida</taxon>
        <taxon>Plasmodiidae</taxon>
        <taxon>Plasmodium</taxon>
        <taxon>Plasmodium (Vinckeia)</taxon>
    </lineage>
</organism>
<dbReference type="PROSITE" id="PS50222">
    <property type="entry name" value="EF_HAND_2"/>
    <property type="match status" value="1"/>
</dbReference>
<keyword evidence="2" id="KW-0677">Repeat</keyword>
<dbReference type="InterPro" id="IPR050403">
    <property type="entry name" value="Myosin_RLC"/>
</dbReference>
<dbReference type="Gene3D" id="1.10.238.10">
    <property type="entry name" value="EF-hand"/>
    <property type="match status" value="1"/>
</dbReference>
<dbReference type="InterPro" id="IPR002048">
    <property type="entry name" value="EF_hand_dom"/>
</dbReference>
<evidence type="ECO:0000256" key="2">
    <source>
        <dbReference type="ARBA" id="ARBA00022737"/>
    </source>
</evidence>
<evidence type="ECO:0000313" key="10">
    <source>
        <dbReference type="Proteomes" id="UP000507163"/>
    </source>
</evidence>
<dbReference type="GO" id="GO:0004674">
    <property type="term" value="F:protein serine/threonine kinase activity"/>
    <property type="evidence" value="ECO:0007669"/>
    <property type="project" value="UniProtKB-EC"/>
</dbReference>
<protein>
    <recommendedName>
        <fullName evidence="1">non-specific serine/threonine protein kinase</fullName>
        <ecNumber evidence="1">2.7.11.1</ecNumber>
    </recommendedName>
</protein>
<reference evidence="8 9" key="1">
    <citation type="journal article" date="2014" name="BMC Biol.">
        <title>A comprehensive evaluation of rodent malaria parasite genomes and gene expression.</title>
        <authorList>
            <person name="Otto T.D."/>
            <person name="Bohme U."/>
            <person name="Jackson A.P."/>
            <person name="Hunt M."/>
            <person name="Franke-Fayard B."/>
            <person name="Hoeijmakers W.A."/>
            <person name="Religa A.A."/>
            <person name="Robertson L."/>
            <person name="Sanders M."/>
            <person name="Ogun S.A."/>
            <person name="Cunningham D."/>
            <person name="Erhart A."/>
            <person name="Billker O."/>
            <person name="Khan S.M."/>
            <person name="Stunnenberg H.G."/>
            <person name="Langhorne J."/>
            <person name="Holder A.A."/>
            <person name="Waters A.P."/>
            <person name="Newbold C.I."/>
            <person name="Pain A."/>
            <person name="Berriman M."/>
            <person name="Janse C.J."/>
        </authorList>
    </citation>
    <scope>NUCLEOTIDE SEQUENCE [LARGE SCALE GENOMIC DNA]</scope>
    <source>
        <strain evidence="8 9">AS</strain>
    </source>
</reference>
<dbReference type="OrthoDB" id="429467at2759"/>
<dbReference type="Proteomes" id="UP000507163">
    <property type="component" value="Chromosome 10"/>
</dbReference>
<feature type="domain" description="EF-hand" evidence="6">
    <location>
        <begin position="3"/>
        <end position="38"/>
    </location>
</feature>
<reference evidence="8" key="3">
    <citation type="submission" date="2019-05" db="EMBL/GenBank/DDBJ databases">
        <authorList>
            <consortium name="Pathogen Informatics"/>
        </authorList>
    </citation>
    <scope>NUCLEOTIDE SEQUENCE</scope>
    <source>
        <strain evidence="7 10">AJ</strain>
        <strain evidence="8">AS</strain>
    </source>
</reference>
<dbReference type="RefSeq" id="XP_734085.2">
    <property type="nucleotide sequence ID" value="XM_728992.2"/>
</dbReference>
<gene>
    <name evidence="7" type="ORF">PCHAJ_000244300</name>
    <name evidence="8" type="ORF">PCHAS_1025200</name>
</gene>
<dbReference type="KEGG" id="pcb:PCHAS_1025200"/>
<dbReference type="EC" id="2.7.11.1" evidence="1"/>
<evidence type="ECO:0000256" key="5">
    <source>
        <dbReference type="ARBA" id="ARBA00048679"/>
    </source>
</evidence>
<dbReference type="GO" id="GO:0005509">
    <property type="term" value="F:calcium ion binding"/>
    <property type="evidence" value="ECO:0007669"/>
    <property type="project" value="InterPro"/>
</dbReference>
<evidence type="ECO:0000256" key="3">
    <source>
        <dbReference type="ARBA" id="ARBA00022837"/>
    </source>
</evidence>
<reference evidence="8" key="2">
    <citation type="submission" date="2014-05" db="EMBL/GenBank/DDBJ databases">
        <authorList>
            <person name="Aslett M.A."/>
            <person name="De Silva N."/>
        </authorList>
    </citation>
    <scope>NUCLEOTIDE SEQUENCE</scope>
    <source>
        <strain evidence="8">AS</strain>
    </source>
</reference>
<dbReference type="Proteomes" id="UP000071118">
    <property type="component" value="Chromosome 10"/>
</dbReference>
<evidence type="ECO:0000313" key="8">
    <source>
        <dbReference type="EMBL" id="VTZ66588.1"/>
    </source>
</evidence>
<dbReference type="PROSITE" id="PS00018">
    <property type="entry name" value="EF_HAND_1"/>
    <property type="match status" value="1"/>
</dbReference>
<comment type="catalytic activity">
    <reaction evidence="5">
        <text>L-seryl-[protein] + ATP = O-phospho-L-seryl-[protein] + ADP + H(+)</text>
        <dbReference type="Rhea" id="RHEA:17989"/>
        <dbReference type="Rhea" id="RHEA-COMP:9863"/>
        <dbReference type="Rhea" id="RHEA-COMP:11604"/>
        <dbReference type="ChEBI" id="CHEBI:15378"/>
        <dbReference type="ChEBI" id="CHEBI:29999"/>
        <dbReference type="ChEBI" id="CHEBI:30616"/>
        <dbReference type="ChEBI" id="CHEBI:83421"/>
        <dbReference type="ChEBI" id="CHEBI:456216"/>
        <dbReference type="EC" id="2.7.11.1"/>
    </reaction>
</comment>
<evidence type="ECO:0000313" key="7">
    <source>
        <dbReference type="EMBL" id="SCM02599.1"/>
    </source>
</evidence>
<keyword evidence="3" id="KW-0106">Calcium</keyword>
<dbReference type="GeneID" id="3487061"/>
<dbReference type="PANTHER" id="PTHR23049">
    <property type="entry name" value="MYOSIN REGULATORY LIGHT CHAIN 2"/>
    <property type="match status" value="1"/>
</dbReference>
<dbReference type="AlphaFoldDB" id="A0A077YEY6"/>
<evidence type="ECO:0000256" key="4">
    <source>
        <dbReference type="ARBA" id="ARBA00047899"/>
    </source>
</evidence>
<sequence length="136" mass="15416">MSSIDTLIKESFSAVDKNADGFISSFELVYALRCIGIAPESKYLYSEEYKVYSIVEYSKIAKKHLGDSTPKEKIVEALKVLDKSNSGKLSVDILVFLVRTMSDILVEDDYQEFKKYIDPKNEEFISIPELADKILA</sequence>
<dbReference type="EMBL" id="LT608176">
    <property type="protein sequence ID" value="SCM02599.1"/>
    <property type="molecule type" value="Genomic_DNA"/>
</dbReference>
<proteinExistence type="predicted"/>
<dbReference type="InterPro" id="IPR011992">
    <property type="entry name" value="EF-hand-dom_pair"/>
</dbReference>
<keyword evidence="9" id="KW-1185">Reference proteome</keyword>
<name>A0A077YEY6_PLACU</name>
<evidence type="ECO:0000256" key="1">
    <source>
        <dbReference type="ARBA" id="ARBA00012513"/>
    </source>
</evidence>
<dbReference type="Pfam" id="PF13202">
    <property type="entry name" value="EF-hand_5"/>
    <property type="match status" value="1"/>
</dbReference>
<dbReference type="InterPro" id="IPR018247">
    <property type="entry name" value="EF_Hand_1_Ca_BS"/>
</dbReference>
<dbReference type="VEuPathDB" id="PlasmoDB:PCHAS_1025200"/>